<feature type="DNA-binding region" description="H-T-H motif" evidence="4">
    <location>
        <begin position="39"/>
        <end position="58"/>
    </location>
</feature>
<dbReference type="FunFam" id="1.10.10.60:FF:000141">
    <property type="entry name" value="TetR family transcriptional regulator"/>
    <property type="match status" value="1"/>
</dbReference>
<keyword evidence="3" id="KW-0804">Transcription</keyword>
<evidence type="ECO:0000256" key="3">
    <source>
        <dbReference type="ARBA" id="ARBA00023163"/>
    </source>
</evidence>
<keyword evidence="2 4" id="KW-0238">DNA-binding</keyword>
<dbReference type="STRING" id="1404245.CGLY_15195"/>
<dbReference type="Proteomes" id="UP000023703">
    <property type="component" value="Chromosome"/>
</dbReference>
<dbReference type="InterPro" id="IPR050109">
    <property type="entry name" value="HTH-type_TetR-like_transc_reg"/>
</dbReference>
<dbReference type="Gene3D" id="1.10.10.60">
    <property type="entry name" value="Homeodomain-like"/>
    <property type="match status" value="1"/>
</dbReference>
<dbReference type="Gene3D" id="1.10.357.10">
    <property type="entry name" value="Tetracycline Repressor, domain 2"/>
    <property type="match status" value="1"/>
</dbReference>
<dbReference type="SUPFAM" id="SSF46689">
    <property type="entry name" value="Homeodomain-like"/>
    <property type="match status" value="1"/>
</dbReference>
<dbReference type="OrthoDB" id="3267320at2"/>
<evidence type="ECO:0000313" key="7">
    <source>
        <dbReference type="Proteomes" id="UP000023703"/>
    </source>
</evidence>
<dbReference type="AlphaFoldDB" id="X5EDK2"/>
<feature type="domain" description="HTH tetR-type" evidence="5">
    <location>
        <begin position="16"/>
        <end position="76"/>
    </location>
</feature>
<dbReference type="InterPro" id="IPR009057">
    <property type="entry name" value="Homeodomain-like_sf"/>
</dbReference>
<dbReference type="eggNOG" id="COG1309">
    <property type="taxonomic scope" value="Bacteria"/>
</dbReference>
<sequence length="202" mass="21969">MTSENRQRANRRASGNLRRQELLAAAAECFDDVGYAAVTIEMITRRAGTSRPTFYVYFKSKDEVFLALVEQVGTELIEAQFLDGLEEESAAAIIAATTRAYIDAIFANGGLVGMIELAAKVDPEVSAVWSRVPELTVRRYSRFLGSLSDDEADLAVPAGRLAHILRDGIHSGAMRLSGADDSTKEEFTHDQIATALRLTGLG</sequence>
<dbReference type="KEGG" id="cgy:CGLY_15195"/>
<evidence type="ECO:0000256" key="2">
    <source>
        <dbReference type="ARBA" id="ARBA00023125"/>
    </source>
</evidence>
<dbReference type="GO" id="GO:0003700">
    <property type="term" value="F:DNA-binding transcription factor activity"/>
    <property type="evidence" value="ECO:0007669"/>
    <property type="project" value="TreeGrafter"/>
</dbReference>
<evidence type="ECO:0000256" key="4">
    <source>
        <dbReference type="PROSITE-ProRule" id="PRU00335"/>
    </source>
</evidence>
<dbReference type="HOGENOM" id="CLU_069356_12_6_11"/>
<dbReference type="Pfam" id="PF00440">
    <property type="entry name" value="TetR_N"/>
    <property type="match status" value="1"/>
</dbReference>
<keyword evidence="1" id="KW-0805">Transcription regulation</keyword>
<dbReference type="EMBL" id="CP006842">
    <property type="protein sequence ID" value="AHW65475.1"/>
    <property type="molecule type" value="Genomic_DNA"/>
</dbReference>
<proteinExistence type="predicted"/>
<evidence type="ECO:0000313" key="6">
    <source>
        <dbReference type="EMBL" id="AHW65475.1"/>
    </source>
</evidence>
<dbReference type="PANTHER" id="PTHR30055">
    <property type="entry name" value="HTH-TYPE TRANSCRIPTIONAL REGULATOR RUTR"/>
    <property type="match status" value="1"/>
</dbReference>
<name>X5EDK2_9CORY</name>
<dbReference type="PANTHER" id="PTHR30055:SF234">
    <property type="entry name" value="HTH-TYPE TRANSCRIPTIONAL REGULATOR BETI"/>
    <property type="match status" value="1"/>
</dbReference>
<organism evidence="6 7">
    <name type="scientific">Corynebacterium glyciniphilum AJ 3170</name>
    <dbReference type="NCBI Taxonomy" id="1404245"/>
    <lineage>
        <taxon>Bacteria</taxon>
        <taxon>Bacillati</taxon>
        <taxon>Actinomycetota</taxon>
        <taxon>Actinomycetes</taxon>
        <taxon>Mycobacteriales</taxon>
        <taxon>Corynebacteriaceae</taxon>
        <taxon>Corynebacterium</taxon>
    </lineage>
</organism>
<evidence type="ECO:0000259" key="5">
    <source>
        <dbReference type="PROSITE" id="PS50977"/>
    </source>
</evidence>
<gene>
    <name evidence="6" type="ORF">CGLY_15195</name>
</gene>
<evidence type="ECO:0000256" key="1">
    <source>
        <dbReference type="ARBA" id="ARBA00023015"/>
    </source>
</evidence>
<dbReference type="PRINTS" id="PR00455">
    <property type="entry name" value="HTHTETR"/>
</dbReference>
<dbReference type="RefSeq" id="WP_038550494.1">
    <property type="nucleotide sequence ID" value="NZ_CP006842.1"/>
</dbReference>
<dbReference type="InterPro" id="IPR001647">
    <property type="entry name" value="HTH_TetR"/>
</dbReference>
<accession>X5EDK2</accession>
<dbReference type="GO" id="GO:0000976">
    <property type="term" value="F:transcription cis-regulatory region binding"/>
    <property type="evidence" value="ECO:0007669"/>
    <property type="project" value="TreeGrafter"/>
</dbReference>
<dbReference type="PROSITE" id="PS50977">
    <property type="entry name" value="HTH_TETR_2"/>
    <property type="match status" value="1"/>
</dbReference>
<protein>
    <submittedName>
        <fullName evidence="6">Putative transcriptional regulator, TetR-family</fullName>
    </submittedName>
</protein>
<keyword evidence="7" id="KW-1185">Reference proteome</keyword>
<dbReference type="GO" id="GO:0045892">
    <property type="term" value="P:negative regulation of DNA-templated transcription"/>
    <property type="evidence" value="ECO:0007669"/>
    <property type="project" value="UniProtKB-ARBA"/>
</dbReference>
<reference evidence="6 7" key="1">
    <citation type="journal article" date="2015" name="Int. J. Syst. Evol. Microbiol.">
        <title>Revisiting Corynebacterium glyciniphilum (ex Kubota et al., 1972) sp. nov., nom. rev., isolated from putrefied banana.</title>
        <authorList>
            <person name="Al-Dilaimi A."/>
            <person name="Bednarz H."/>
            <person name="Lomker A."/>
            <person name="Niehaus K."/>
            <person name="Kalinowski J."/>
            <person name="Ruckert C."/>
        </authorList>
    </citation>
    <scope>NUCLEOTIDE SEQUENCE [LARGE SCALE GENOMIC DNA]</scope>
    <source>
        <strain evidence="6">AJ 3170</strain>
    </source>
</reference>